<feature type="active site" description="Proton acceptor" evidence="9">
    <location>
        <position position="234"/>
    </location>
</feature>
<dbReference type="GO" id="GO:0046872">
    <property type="term" value="F:metal ion binding"/>
    <property type="evidence" value="ECO:0007669"/>
    <property type="project" value="UniProtKB-KW"/>
</dbReference>
<feature type="binding site" evidence="10">
    <location>
        <position position="234"/>
    </location>
    <ligand>
        <name>Mg(2+)</name>
        <dbReference type="ChEBI" id="CHEBI:18420"/>
        <label>1</label>
    </ligand>
</feature>
<dbReference type="PANTHER" id="PTHR22748:SF26">
    <property type="entry name" value="ENDONUCLEASE_EXONUCLEASE_PHOSPHATASE DOMAIN-CONTAINING PROTEIN"/>
    <property type="match status" value="1"/>
</dbReference>
<dbReference type="Ensembl" id="ENSLLET00000011646.1">
    <property type="protein sequence ID" value="ENSLLEP00000011192.1"/>
    <property type="gene ID" value="ENSLLEG00000007155.1"/>
</dbReference>
<evidence type="ECO:0000256" key="8">
    <source>
        <dbReference type="ARBA" id="ARBA00023204"/>
    </source>
</evidence>
<evidence type="ECO:0000256" key="9">
    <source>
        <dbReference type="PIRSR" id="PIRSR604808-1"/>
    </source>
</evidence>
<feature type="domain" description="Endonuclease/exonuclease/phosphatase" evidence="12">
    <location>
        <begin position="11"/>
        <end position="219"/>
    </location>
</feature>
<protein>
    <recommendedName>
        <fullName evidence="3">exodeoxyribonuclease III</fullName>
        <ecNumber evidence="3">3.1.11.2</ecNumber>
    </recommendedName>
</protein>
<evidence type="ECO:0000256" key="3">
    <source>
        <dbReference type="ARBA" id="ARBA00012115"/>
    </source>
</evidence>
<dbReference type="Pfam" id="PF03372">
    <property type="entry name" value="Exo_endo_phos"/>
    <property type="match status" value="1"/>
</dbReference>
<dbReference type="GeneTree" id="ENSGT00950000183016"/>
<evidence type="ECO:0000256" key="4">
    <source>
        <dbReference type="ARBA" id="ARBA00022723"/>
    </source>
</evidence>
<sequence length="499" mass="56756">MAFTPDTIRVLTLNVGGLNVPTKRHIALREFLKLRASVVLIQETHFALDKAPSLRNHHFPTGYFGNCKDGKVRGTPILFSRHVPFTLLDTKYDEGGRYTLVKGTIGSQTYTFASVYLPNRGQHRALRAILRTIRSFTEGILLMGGDLNLALDPRVDTSRGTSSVAPSVHQQARLHLHDNRLIDCWRTMYPTVRDYTYYSTIHDRYSRIDYLLIPSNFAHLLQSVTIGATSWADHCPVLMTIASSLYRPKSAHWRLNETLLNDPAILTGLRDTLQHYFIENTSPDSPPPTIWEAHKAVARGYLISQGARLKRERTHRESELLTLIRNLELSHKNTLSDQTYAKLLGHKAELHSLLNISALTAIKRTKRLFYDQGNKCGKLLAHALRKRNRAMYIPKLRTPTKELLTHPRDLMDLLLTHFTDTYNIPAPSTPRLQPAIDYIWTHLDKSLPPETRRLLEQLITGTELTEAIKWTPVGKAPGPMDYPSYIIKPSGKFLTRNGL</sequence>
<name>A0A8C5MAV6_9ANUR</name>
<feature type="active site" evidence="9">
    <location>
        <position position="116"/>
    </location>
</feature>
<comment type="cofactor">
    <cofactor evidence="10">
        <name>Mg(2+)</name>
        <dbReference type="ChEBI" id="CHEBI:18420"/>
    </cofactor>
    <cofactor evidence="10">
        <name>Mn(2+)</name>
        <dbReference type="ChEBI" id="CHEBI:29035"/>
    </cofactor>
    <text evidence="10">Probably binds two magnesium or manganese ions per subunit.</text>
</comment>
<feature type="site" description="Interaction with DNA substrate" evidence="11">
    <location>
        <position position="234"/>
    </location>
</feature>
<accession>A0A8C5MAV6</accession>
<dbReference type="InterPro" id="IPR004808">
    <property type="entry name" value="AP_endonuc_1"/>
</dbReference>
<feature type="binding site" evidence="10">
    <location>
        <position position="14"/>
    </location>
    <ligand>
        <name>Mg(2+)</name>
        <dbReference type="ChEBI" id="CHEBI:18420"/>
        <label>1</label>
    </ligand>
</feature>
<feature type="site" description="Transition state stabilizer" evidence="11">
    <location>
        <position position="148"/>
    </location>
</feature>
<reference evidence="13" key="2">
    <citation type="submission" date="2025-09" db="UniProtKB">
        <authorList>
            <consortium name="Ensembl"/>
        </authorList>
    </citation>
    <scope>IDENTIFICATION</scope>
</reference>
<evidence type="ECO:0000313" key="13">
    <source>
        <dbReference type="Ensembl" id="ENSLLEP00000011192.1"/>
    </source>
</evidence>
<organism evidence="13 14">
    <name type="scientific">Leptobrachium leishanense</name>
    <name type="common">Leishan spiny toad</name>
    <dbReference type="NCBI Taxonomy" id="445787"/>
    <lineage>
        <taxon>Eukaryota</taxon>
        <taxon>Metazoa</taxon>
        <taxon>Chordata</taxon>
        <taxon>Craniata</taxon>
        <taxon>Vertebrata</taxon>
        <taxon>Euteleostomi</taxon>
        <taxon>Amphibia</taxon>
        <taxon>Batrachia</taxon>
        <taxon>Anura</taxon>
        <taxon>Pelobatoidea</taxon>
        <taxon>Megophryidae</taxon>
        <taxon>Leptobrachium</taxon>
    </lineage>
</organism>
<dbReference type="GO" id="GO:0003906">
    <property type="term" value="F:DNA-(apurinic or apyrimidinic site) endonuclease activity"/>
    <property type="evidence" value="ECO:0007669"/>
    <property type="project" value="TreeGrafter"/>
</dbReference>
<dbReference type="OrthoDB" id="9836372at2759"/>
<evidence type="ECO:0000256" key="11">
    <source>
        <dbReference type="PIRSR" id="PIRSR604808-3"/>
    </source>
</evidence>
<dbReference type="GO" id="GO:0005634">
    <property type="term" value="C:nucleus"/>
    <property type="evidence" value="ECO:0007669"/>
    <property type="project" value="TreeGrafter"/>
</dbReference>
<dbReference type="GO" id="GO:0006284">
    <property type="term" value="P:base-excision repair"/>
    <property type="evidence" value="ECO:0007669"/>
    <property type="project" value="TreeGrafter"/>
</dbReference>
<dbReference type="SUPFAM" id="SSF56219">
    <property type="entry name" value="DNase I-like"/>
    <property type="match status" value="1"/>
</dbReference>
<feature type="binding site" evidence="10">
    <location>
        <position position="43"/>
    </location>
    <ligand>
        <name>Mg(2+)</name>
        <dbReference type="ChEBI" id="CHEBI:18420"/>
        <label>1</label>
    </ligand>
</feature>
<dbReference type="PANTHER" id="PTHR22748">
    <property type="entry name" value="AP ENDONUCLEASE"/>
    <property type="match status" value="1"/>
</dbReference>
<comment type="similarity">
    <text evidence="2">Belongs to the DNA repair enzymes AP/ExoA family.</text>
</comment>
<feature type="binding site" evidence="10">
    <location>
        <position position="148"/>
    </location>
    <ligand>
        <name>Mg(2+)</name>
        <dbReference type="ChEBI" id="CHEBI:18420"/>
        <label>1</label>
    </ligand>
</feature>
<keyword evidence="10" id="KW-0464">Manganese</keyword>
<keyword evidence="7 10" id="KW-0460">Magnesium</keyword>
<proteinExistence type="inferred from homology"/>
<reference evidence="13" key="1">
    <citation type="submission" date="2025-08" db="UniProtKB">
        <authorList>
            <consortium name="Ensembl"/>
        </authorList>
    </citation>
    <scope>IDENTIFICATION</scope>
</reference>
<keyword evidence="8" id="KW-0234">DNA repair</keyword>
<comment type="catalytic activity">
    <reaction evidence="1">
        <text>Exonucleolytic cleavage in the 3'- to 5'-direction to yield nucleoside 5'-phosphates.</text>
        <dbReference type="EC" id="3.1.11.2"/>
    </reaction>
</comment>
<evidence type="ECO:0000256" key="10">
    <source>
        <dbReference type="PIRSR" id="PIRSR604808-2"/>
    </source>
</evidence>
<dbReference type="AlphaFoldDB" id="A0A8C5MAV6"/>
<evidence type="ECO:0000256" key="5">
    <source>
        <dbReference type="ARBA" id="ARBA00022763"/>
    </source>
</evidence>
<dbReference type="EC" id="3.1.11.2" evidence="3"/>
<dbReference type="GO" id="GO:0008081">
    <property type="term" value="F:phosphoric diester hydrolase activity"/>
    <property type="evidence" value="ECO:0007669"/>
    <property type="project" value="TreeGrafter"/>
</dbReference>
<feature type="site" description="Important for catalytic activity" evidence="11">
    <location>
        <position position="209"/>
    </location>
</feature>
<feature type="binding site" evidence="10">
    <location>
        <position position="233"/>
    </location>
    <ligand>
        <name>Mg(2+)</name>
        <dbReference type="ChEBI" id="CHEBI:18420"/>
        <label>1</label>
    </ligand>
</feature>
<evidence type="ECO:0000259" key="12">
    <source>
        <dbReference type="Pfam" id="PF03372"/>
    </source>
</evidence>
<dbReference type="GO" id="GO:0008311">
    <property type="term" value="F:double-stranded DNA 3'-5' DNA exonuclease activity"/>
    <property type="evidence" value="ECO:0007669"/>
    <property type="project" value="UniProtKB-EC"/>
</dbReference>
<keyword evidence="14" id="KW-1185">Reference proteome</keyword>
<feature type="binding site" evidence="10">
    <location>
        <position position="146"/>
    </location>
    <ligand>
        <name>Mg(2+)</name>
        <dbReference type="ChEBI" id="CHEBI:18420"/>
        <label>1</label>
    </ligand>
</feature>
<dbReference type="Proteomes" id="UP000694569">
    <property type="component" value="Unplaced"/>
</dbReference>
<evidence type="ECO:0000256" key="7">
    <source>
        <dbReference type="ARBA" id="ARBA00022842"/>
    </source>
</evidence>
<evidence type="ECO:0000313" key="14">
    <source>
        <dbReference type="Proteomes" id="UP000694569"/>
    </source>
</evidence>
<evidence type="ECO:0000256" key="6">
    <source>
        <dbReference type="ARBA" id="ARBA00022801"/>
    </source>
</evidence>
<keyword evidence="5" id="KW-0227">DNA damage</keyword>
<dbReference type="InterPro" id="IPR005135">
    <property type="entry name" value="Endo/exonuclease/phosphatase"/>
</dbReference>
<dbReference type="InterPro" id="IPR036691">
    <property type="entry name" value="Endo/exonu/phosph_ase_sf"/>
</dbReference>
<keyword evidence="6" id="KW-0378">Hydrolase</keyword>
<dbReference type="CDD" id="cd09076">
    <property type="entry name" value="L1-EN"/>
    <property type="match status" value="1"/>
</dbReference>
<feature type="active site" description="Proton donor/acceptor" evidence="9">
    <location>
        <position position="146"/>
    </location>
</feature>
<evidence type="ECO:0000256" key="1">
    <source>
        <dbReference type="ARBA" id="ARBA00000493"/>
    </source>
</evidence>
<dbReference type="Gene3D" id="3.60.10.10">
    <property type="entry name" value="Endonuclease/exonuclease/phosphatase"/>
    <property type="match status" value="1"/>
</dbReference>
<keyword evidence="4 10" id="KW-0479">Metal-binding</keyword>
<evidence type="ECO:0000256" key="2">
    <source>
        <dbReference type="ARBA" id="ARBA00007092"/>
    </source>
</evidence>